<keyword evidence="1 3" id="KW-0808">Transferase</keyword>
<feature type="binding site" evidence="1">
    <location>
        <position position="120"/>
    </location>
    <ligand>
        <name>FAD</name>
        <dbReference type="ChEBI" id="CHEBI:57692"/>
        <note>ligand shared between neighboring subunits</note>
    </ligand>
</feature>
<accession>A0A502FFZ6</accession>
<keyword evidence="1" id="KW-0521">NADP</keyword>
<dbReference type="PROSITE" id="PS51331">
    <property type="entry name" value="THYX"/>
    <property type="match status" value="1"/>
</dbReference>
<protein>
    <recommendedName>
        <fullName evidence="1">Flavin-dependent thymidylate synthase</fullName>
        <shortName evidence="1">FDTS</shortName>
        <ecNumber evidence="1">2.1.1.148</ecNumber>
    </recommendedName>
    <alternativeName>
        <fullName evidence="1">FAD-dependent thymidylate synthase</fullName>
    </alternativeName>
    <alternativeName>
        <fullName evidence="1">Thymidylate synthase ThyX</fullName>
        <shortName evidence="1">TS</shortName>
        <shortName evidence="1">TSase</shortName>
    </alternativeName>
</protein>
<dbReference type="Proteomes" id="UP000317078">
    <property type="component" value="Unassembled WGS sequence"/>
</dbReference>
<dbReference type="PANTHER" id="PTHR34934">
    <property type="entry name" value="FLAVIN-DEPENDENT THYMIDYLATE SYNTHASE"/>
    <property type="match status" value="1"/>
</dbReference>
<dbReference type="HAMAP" id="MF_01408">
    <property type="entry name" value="ThyX"/>
    <property type="match status" value="1"/>
</dbReference>
<dbReference type="OrthoDB" id="9774464at2"/>
<dbReference type="Gene3D" id="3.30.1360.170">
    <property type="match status" value="1"/>
</dbReference>
<feature type="region of interest" description="Disordered" evidence="2">
    <location>
        <begin position="1"/>
        <end position="23"/>
    </location>
</feature>
<keyword evidence="1 3" id="KW-0489">Methyltransferase</keyword>
<dbReference type="InterPro" id="IPR036098">
    <property type="entry name" value="Thymidylate_synthase_ThyX_sf"/>
</dbReference>
<reference evidence="3 4" key="1">
    <citation type="journal article" date="2019" name="Environ. Microbiol.">
        <title>Species interactions and distinct microbial communities in high Arctic permafrost affected cryosols are associated with the CH4 and CO2 gas fluxes.</title>
        <authorList>
            <person name="Altshuler I."/>
            <person name="Hamel J."/>
            <person name="Turney S."/>
            <person name="Magnuson E."/>
            <person name="Levesque R."/>
            <person name="Greer C."/>
            <person name="Whyte L.G."/>
        </authorList>
    </citation>
    <scope>NUCLEOTIDE SEQUENCE [LARGE SCALE GENOMIC DNA]</scope>
    <source>
        <strain evidence="3 4">S9.3B</strain>
    </source>
</reference>
<evidence type="ECO:0000256" key="1">
    <source>
        <dbReference type="HAMAP-Rule" id="MF_01408"/>
    </source>
</evidence>
<dbReference type="CDD" id="cd20175">
    <property type="entry name" value="ThyX"/>
    <property type="match status" value="1"/>
</dbReference>
<comment type="catalytic activity">
    <reaction evidence="1">
        <text>dUMP + (6R)-5,10-methylene-5,6,7,8-tetrahydrofolate + NADPH + H(+) = dTMP + (6S)-5,6,7,8-tetrahydrofolate + NADP(+)</text>
        <dbReference type="Rhea" id="RHEA:29043"/>
        <dbReference type="ChEBI" id="CHEBI:15378"/>
        <dbReference type="ChEBI" id="CHEBI:15636"/>
        <dbReference type="ChEBI" id="CHEBI:57453"/>
        <dbReference type="ChEBI" id="CHEBI:57783"/>
        <dbReference type="ChEBI" id="CHEBI:58349"/>
        <dbReference type="ChEBI" id="CHEBI:63528"/>
        <dbReference type="ChEBI" id="CHEBI:246422"/>
        <dbReference type="EC" id="2.1.1.148"/>
    </reaction>
</comment>
<dbReference type="Pfam" id="PF02511">
    <property type="entry name" value="Thy1"/>
    <property type="match status" value="1"/>
</dbReference>
<feature type="binding site" evidence="1">
    <location>
        <position position="231"/>
    </location>
    <ligand>
        <name>dUMP</name>
        <dbReference type="ChEBI" id="CHEBI:246422"/>
        <note>ligand shared between dimeric partners</note>
    </ligand>
</feature>
<keyword evidence="1" id="KW-0545">Nucleotide biosynthesis</keyword>
<sequence length="312" mass="35794">MELTETQRQELAEAEAQRHETRRPVSPGLEAMLFRPLPVLDHGFVRVVDYMGDDSAVVQAARVSYGRGTRAANEDRGLIRYLMRHRHSTPFEMCEIKYHVKLPIFVARQWIRHRMANINEYSARYSILDREFYLPAPEQLAAQSAVNRQGRGAVLEGDQAAHVLDLLREDATRNYDHYLEMLNEDAEGRVIEEGRTGLARELARMNLTLNAYTQWYWKADLHNLLNFLALRADSHAQYEIRVYADAMLDTVKAWVPLVHEAFRDYRQGAVTLSAQMLAVVRGIAAGADPRQEGSGLSKREWRELMAMLGREA</sequence>
<dbReference type="InterPro" id="IPR003669">
    <property type="entry name" value="Thymidylate_synthase_ThyX"/>
</dbReference>
<comment type="caution">
    <text evidence="3">The sequence shown here is derived from an EMBL/GenBank/DDBJ whole genome shotgun (WGS) entry which is preliminary data.</text>
</comment>
<evidence type="ECO:0000256" key="2">
    <source>
        <dbReference type="SAM" id="MobiDB-lite"/>
    </source>
</evidence>
<organism evidence="3 4">
    <name type="scientific">Muricoccus nepalensis</name>
    <dbReference type="NCBI Taxonomy" id="1854500"/>
    <lineage>
        <taxon>Bacteria</taxon>
        <taxon>Pseudomonadati</taxon>
        <taxon>Pseudomonadota</taxon>
        <taxon>Alphaproteobacteria</taxon>
        <taxon>Acetobacterales</taxon>
        <taxon>Roseomonadaceae</taxon>
        <taxon>Muricoccus</taxon>
    </lineage>
</organism>
<dbReference type="PANTHER" id="PTHR34934:SF1">
    <property type="entry name" value="FLAVIN-DEPENDENT THYMIDYLATE SYNTHASE"/>
    <property type="match status" value="1"/>
</dbReference>
<feature type="binding site" description="in other chain" evidence="1">
    <location>
        <position position="204"/>
    </location>
    <ligand>
        <name>dUMP</name>
        <dbReference type="ChEBI" id="CHEBI:246422"/>
        <note>ligand shared between dimeric partners</note>
    </ligand>
</feature>
<comment type="cofactor">
    <cofactor evidence="1">
        <name>FAD</name>
        <dbReference type="ChEBI" id="CHEBI:57692"/>
    </cofactor>
    <text evidence="1">Binds 4 FAD per tetramer. Each FAD binding site is formed by three monomers.</text>
</comment>
<dbReference type="AlphaFoldDB" id="A0A502FFZ6"/>
<dbReference type="GO" id="GO:0050797">
    <property type="term" value="F:thymidylate synthase (FAD) activity"/>
    <property type="evidence" value="ECO:0007669"/>
    <property type="project" value="UniProtKB-UniRule"/>
</dbReference>
<gene>
    <name evidence="1" type="primary">thyX</name>
    <name evidence="3" type="ORF">EAH89_23030</name>
</gene>
<dbReference type="GO" id="GO:0050660">
    <property type="term" value="F:flavin adenine dinucleotide binding"/>
    <property type="evidence" value="ECO:0007669"/>
    <property type="project" value="UniProtKB-UniRule"/>
</dbReference>
<dbReference type="NCBIfam" id="TIGR02170">
    <property type="entry name" value="thyX"/>
    <property type="match status" value="1"/>
</dbReference>
<feature type="binding site" evidence="1">
    <location>
        <begin position="220"/>
        <end position="222"/>
    </location>
    <ligand>
        <name>FAD</name>
        <dbReference type="ChEBI" id="CHEBI:57692"/>
        <note>ligand shared between neighboring subunits</note>
    </ligand>
</feature>
<keyword evidence="1" id="KW-0285">Flavoprotein</keyword>
<proteinExistence type="inferred from homology"/>
<keyword evidence="1" id="KW-0274">FAD</keyword>
<feature type="active site" description="Involved in ionization of N3 of dUMP, leading to its activation" evidence="1">
    <location>
        <position position="231"/>
    </location>
</feature>
<dbReference type="GO" id="GO:0004799">
    <property type="term" value="F:thymidylate synthase activity"/>
    <property type="evidence" value="ECO:0007669"/>
    <property type="project" value="TreeGrafter"/>
</dbReference>
<dbReference type="EC" id="2.1.1.148" evidence="1"/>
<dbReference type="UniPathway" id="UPA00575"/>
<dbReference type="SUPFAM" id="SSF69796">
    <property type="entry name" value="Thymidylate synthase-complementing protein Thy1"/>
    <property type="match status" value="1"/>
</dbReference>
<feature type="binding site" evidence="1">
    <location>
        <begin position="112"/>
        <end position="114"/>
    </location>
    <ligand>
        <name>FAD</name>
        <dbReference type="ChEBI" id="CHEBI:57692"/>
        <note>ligand shared between neighboring subunits</note>
    </ligand>
</feature>
<evidence type="ECO:0000313" key="3">
    <source>
        <dbReference type="EMBL" id="TPG48173.1"/>
    </source>
</evidence>
<feature type="binding site" evidence="1">
    <location>
        <position position="89"/>
    </location>
    <ligand>
        <name>FAD</name>
        <dbReference type="ChEBI" id="CHEBI:57692"/>
        <note>ligand shared between neighboring subunits</note>
    </ligand>
</feature>
<dbReference type="GO" id="GO:0006231">
    <property type="term" value="P:dTMP biosynthetic process"/>
    <property type="evidence" value="ECO:0007669"/>
    <property type="project" value="UniProtKB-UniRule"/>
</dbReference>
<feature type="binding site" description="in other chain" evidence="1">
    <location>
        <begin position="120"/>
        <end position="124"/>
    </location>
    <ligand>
        <name>dUMP</name>
        <dbReference type="ChEBI" id="CHEBI:246422"/>
        <note>ligand shared between dimeric partners</note>
    </ligand>
</feature>
<comment type="similarity">
    <text evidence="1">Belongs to the thymidylate synthase ThyX family.</text>
</comment>
<dbReference type="RefSeq" id="WP_140886084.1">
    <property type="nucleotide sequence ID" value="NZ_RCZP01000033.1"/>
</dbReference>
<dbReference type="GO" id="GO:0006235">
    <property type="term" value="P:dTTP biosynthetic process"/>
    <property type="evidence" value="ECO:0007669"/>
    <property type="project" value="UniProtKB-UniRule"/>
</dbReference>
<comment type="function">
    <text evidence="1">Catalyzes the reductive methylation of 2'-deoxyuridine-5'-monophosphate (dUMP) to 2'-deoxythymidine-5'-monophosphate (dTMP) while utilizing 5,10-methylenetetrahydrofolate (mTHF) as the methyl donor, and NADPH and FADH(2) as the reductant.</text>
</comment>
<name>A0A502FFZ6_9PROT</name>
<evidence type="ECO:0000313" key="4">
    <source>
        <dbReference type="Proteomes" id="UP000317078"/>
    </source>
</evidence>
<dbReference type="GO" id="GO:0032259">
    <property type="term" value="P:methylation"/>
    <property type="evidence" value="ECO:0007669"/>
    <property type="project" value="UniProtKB-KW"/>
</dbReference>
<keyword evidence="4" id="KW-1185">Reference proteome</keyword>
<comment type="pathway">
    <text evidence="1">Pyrimidine metabolism; dTTP biosynthesis.</text>
</comment>
<dbReference type="GO" id="GO:0070402">
    <property type="term" value="F:NADPH binding"/>
    <property type="evidence" value="ECO:0007669"/>
    <property type="project" value="TreeGrafter"/>
</dbReference>
<feature type="binding site" evidence="1">
    <location>
        <position position="226"/>
    </location>
    <ligand>
        <name>FAD</name>
        <dbReference type="ChEBI" id="CHEBI:57692"/>
        <note>ligand shared between neighboring subunits</note>
    </ligand>
</feature>
<comment type="subunit">
    <text evidence="1">Homotetramer.</text>
</comment>
<feature type="binding site" evidence="1">
    <location>
        <begin position="109"/>
        <end position="112"/>
    </location>
    <ligand>
        <name>dUMP</name>
        <dbReference type="ChEBI" id="CHEBI:246422"/>
        <note>ligand shared between dimeric partners</note>
    </ligand>
</feature>
<dbReference type="EMBL" id="RCZP01000033">
    <property type="protein sequence ID" value="TPG48173.1"/>
    <property type="molecule type" value="Genomic_DNA"/>
</dbReference>